<evidence type="ECO:0000259" key="6">
    <source>
        <dbReference type="PROSITE" id="PS51762"/>
    </source>
</evidence>
<keyword evidence="3" id="KW-0378">Hydrolase</keyword>
<organism evidence="7 8">
    <name type="scientific">Actinophytocola glycyrrhizae</name>
    <dbReference type="NCBI Taxonomy" id="2044873"/>
    <lineage>
        <taxon>Bacteria</taxon>
        <taxon>Bacillati</taxon>
        <taxon>Actinomycetota</taxon>
        <taxon>Actinomycetes</taxon>
        <taxon>Pseudonocardiales</taxon>
        <taxon>Pseudonocardiaceae</taxon>
    </lineage>
</organism>
<dbReference type="InterPro" id="IPR013320">
    <property type="entry name" value="ConA-like_dom_sf"/>
</dbReference>
<dbReference type="Pfam" id="PF00722">
    <property type="entry name" value="Glyco_hydro_16"/>
    <property type="match status" value="2"/>
</dbReference>
<dbReference type="EMBL" id="JBHSIS010000017">
    <property type="protein sequence ID" value="MFC4857068.1"/>
    <property type="molecule type" value="Genomic_DNA"/>
</dbReference>
<reference evidence="8" key="1">
    <citation type="journal article" date="2019" name="Int. J. Syst. Evol. Microbiol.">
        <title>The Global Catalogue of Microorganisms (GCM) 10K type strain sequencing project: providing services to taxonomists for standard genome sequencing and annotation.</title>
        <authorList>
            <consortium name="The Broad Institute Genomics Platform"/>
            <consortium name="The Broad Institute Genome Sequencing Center for Infectious Disease"/>
            <person name="Wu L."/>
            <person name="Ma J."/>
        </authorList>
    </citation>
    <scope>NUCLEOTIDE SEQUENCE [LARGE SCALE GENOMIC DNA]</scope>
    <source>
        <strain evidence="8">ZS-22-S1</strain>
    </source>
</reference>
<comment type="caution">
    <text evidence="7">The sequence shown here is derived from an EMBL/GenBank/DDBJ whole genome shotgun (WGS) entry which is preliminary data.</text>
</comment>
<dbReference type="EC" id="3.2.1.73" evidence="2"/>
<dbReference type="RefSeq" id="WP_378059060.1">
    <property type="nucleotide sequence ID" value="NZ_JBHSIS010000017.1"/>
</dbReference>
<dbReference type="InterPro" id="IPR008264">
    <property type="entry name" value="Beta_glucanase"/>
</dbReference>
<comment type="catalytic activity">
    <reaction evidence="1">
        <text>Hydrolysis of (1-&gt;4)-beta-D-glucosidic linkages in beta-D-glucans containing (1-&gt;3)- and (1-&gt;4)-bonds.</text>
        <dbReference type="EC" id="3.2.1.73"/>
    </reaction>
</comment>
<dbReference type="PANTHER" id="PTHR38121">
    <property type="entry name" value="GH16 DOMAIN-CONTAINING PROTEIN"/>
    <property type="match status" value="1"/>
</dbReference>
<gene>
    <name evidence="7" type="ORF">ACFPCV_26525</name>
</gene>
<keyword evidence="5" id="KW-0732">Signal</keyword>
<accession>A0ABV9S891</accession>
<evidence type="ECO:0000256" key="2">
    <source>
        <dbReference type="ARBA" id="ARBA00012690"/>
    </source>
</evidence>
<dbReference type="InterPro" id="IPR000757">
    <property type="entry name" value="Beta-glucanase-like"/>
</dbReference>
<feature type="signal peptide" evidence="5">
    <location>
        <begin position="1"/>
        <end position="29"/>
    </location>
</feature>
<feature type="domain" description="GH16" evidence="6">
    <location>
        <begin position="34"/>
        <end position="227"/>
    </location>
</feature>
<dbReference type="PROSITE" id="PS51762">
    <property type="entry name" value="GH16_2"/>
    <property type="match status" value="2"/>
</dbReference>
<evidence type="ECO:0000256" key="1">
    <source>
        <dbReference type="ARBA" id="ARBA00000481"/>
    </source>
</evidence>
<evidence type="ECO:0000256" key="4">
    <source>
        <dbReference type="ARBA" id="ARBA00023295"/>
    </source>
</evidence>
<dbReference type="Proteomes" id="UP001595859">
    <property type="component" value="Unassembled WGS sequence"/>
</dbReference>
<keyword evidence="8" id="KW-1185">Reference proteome</keyword>
<feature type="domain" description="GH16" evidence="6">
    <location>
        <begin position="224"/>
        <end position="481"/>
    </location>
</feature>
<name>A0ABV9S891_9PSEU</name>
<evidence type="ECO:0000256" key="5">
    <source>
        <dbReference type="SAM" id="SignalP"/>
    </source>
</evidence>
<sequence>MQKRSTVLAAIVAMLLSLAGVTTTSAASAAETGATFMEQFDGPLDTSFWYVSDGYNNGAHQNCQFNRDNSKVANGLLSLSIDDTAYGDRQYSCGSIQTNQKYHYGTYETRMKAGKASGTNSSLFTYAGPYQGIPQSHEIDFETLGKDTTRTEVNSWVNGAAKGPGVVPLGLDNSTTWVDLGFVWLPGQLDFYVDGVHKYSFTGSDVPYEPQLILTMIWSTGTLIDWMGQFTYPGSPIVSQYDYVAFTRAGDPCQFATSVACGVQAPTTSFVDDFDTLDTDRWYVSNGWNNGAGQNCTWDAAQVSVASGRLNLSYTKKAAGDREYACAEVQHRAKRGYGTYEVRMKGVRGSGLMASMFTYVGGTPSEATDVKLLGKDTGKVKFNTWRDGQPQGPVLVALPSAADAGFVDYGLEWTATRMDFYVNGQVVHSVTDAAKIPDRDANLFLNLWGSENNPDMGTFVPPSGTVTFQVDRVAYTAPGDPCQFTGSIACA</sequence>
<keyword evidence="4" id="KW-0326">Glycosidase</keyword>
<evidence type="ECO:0000256" key="3">
    <source>
        <dbReference type="ARBA" id="ARBA00022801"/>
    </source>
</evidence>
<feature type="chain" id="PRO_5046989371" description="licheninase" evidence="5">
    <location>
        <begin position="30"/>
        <end position="491"/>
    </location>
</feature>
<dbReference type="Gene3D" id="2.60.120.200">
    <property type="match status" value="2"/>
</dbReference>
<evidence type="ECO:0000313" key="8">
    <source>
        <dbReference type="Proteomes" id="UP001595859"/>
    </source>
</evidence>
<proteinExistence type="predicted"/>
<dbReference type="PRINTS" id="PR00737">
    <property type="entry name" value="GLHYDRLASE16"/>
</dbReference>
<dbReference type="SUPFAM" id="SSF49899">
    <property type="entry name" value="Concanavalin A-like lectins/glucanases"/>
    <property type="match status" value="2"/>
</dbReference>
<dbReference type="PANTHER" id="PTHR38121:SF2">
    <property type="entry name" value="ACYLTRANSFERASE 3 DOMAIN-CONTAINING PROTEIN"/>
    <property type="match status" value="1"/>
</dbReference>
<protein>
    <recommendedName>
        <fullName evidence="2">licheninase</fullName>
        <ecNumber evidence="2">3.2.1.73</ecNumber>
    </recommendedName>
</protein>
<evidence type="ECO:0000313" key="7">
    <source>
        <dbReference type="EMBL" id="MFC4857068.1"/>
    </source>
</evidence>